<evidence type="ECO:0000256" key="11">
    <source>
        <dbReference type="ARBA" id="ARBA00022723"/>
    </source>
</evidence>
<comment type="pathway">
    <text evidence="4">Carbohydrate metabolism; tricarboxylic acid cycle.</text>
</comment>
<evidence type="ECO:0000313" key="18">
    <source>
        <dbReference type="Proteomes" id="UP001155128"/>
    </source>
</evidence>
<keyword evidence="7" id="KW-0813">Transport</keyword>
<dbReference type="NCBIfam" id="TIGR02968">
    <property type="entry name" value="succ_dehyd_anc"/>
    <property type="match status" value="1"/>
</dbReference>
<dbReference type="Pfam" id="PF01127">
    <property type="entry name" value="Sdh_cyt"/>
    <property type="match status" value="1"/>
</dbReference>
<evidence type="ECO:0000256" key="8">
    <source>
        <dbReference type="ARBA" id="ARBA00022532"/>
    </source>
</evidence>
<evidence type="ECO:0000256" key="16">
    <source>
        <dbReference type="SAM" id="Phobius"/>
    </source>
</evidence>
<dbReference type="SUPFAM" id="SSF81343">
    <property type="entry name" value="Fumarate reductase respiratory complex transmembrane subunits"/>
    <property type="match status" value="1"/>
</dbReference>
<dbReference type="InterPro" id="IPR000701">
    <property type="entry name" value="SuccDH_FuR_B_TM-su"/>
</dbReference>
<evidence type="ECO:0000256" key="1">
    <source>
        <dbReference type="ARBA" id="ARBA00001971"/>
    </source>
</evidence>
<dbReference type="GO" id="GO:0020037">
    <property type="term" value="F:heme binding"/>
    <property type="evidence" value="ECO:0007669"/>
    <property type="project" value="InterPro"/>
</dbReference>
<keyword evidence="18" id="KW-1185">Reference proteome</keyword>
<keyword evidence="10 16" id="KW-0812">Transmembrane</keyword>
<feature type="transmembrane region" description="Helical" evidence="16">
    <location>
        <begin position="60"/>
        <end position="81"/>
    </location>
</feature>
<evidence type="ECO:0000256" key="5">
    <source>
        <dbReference type="ARBA" id="ARBA00011558"/>
    </source>
</evidence>
<evidence type="ECO:0000256" key="13">
    <source>
        <dbReference type="ARBA" id="ARBA00022989"/>
    </source>
</evidence>
<dbReference type="InterPro" id="IPR034804">
    <property type="entry name" value="SQR/QFR_C/D"/>
</dbReference>
<evidence type="ECO:0000256" key="3">
    <source>
        <dbReference type="ARBA" id="ARBA00004141"/>
    </source>
</evidence>
<evidence type="ECO:0000256" key="2">
    <source>
        <dbReference type="ARBA" id="ARBA00004050"/>
    </source>
</evidence>
<feature type="transmembrane region" description="Helical" evidence="16">
    <location>
        <begin position="101"/>
        <end position="127"/>
    </location>
</feature>
<dbReference type="InterPro" id="IPR014312">
    <property type="entry name" value="Succ_DH_anchor"/>
</dbReference>
<keyword evidence="8" id="KW-0816">Tricarboxylic acid cycle</keyword>
<dbReference type="Proteomes" id="UP001155128">
    <property type="component" value="Unassembled WGS sequence"/>
</dbReference>
<evidence type="ECO:0000313" key="17">
    <source>
        <dbReference type="EMBL" id="MCM8557715.1"/>
    </source>
</evidence>
<evidence type="ECO:0000256" key="9">
    <source>
        <dbReference type="ARBA" id="ARBA00022617"/>
    </source>
</evidence>
<dbReference type="EMBL" id="JAMSHT010000001">
    <property type="protein sequence ID" value="MCM8557715.1"/>
    <property type="molecule type" value="Genomic_DNA"/>
</dbReference>
<gene>
    <name evidence="17" type="primary">sdhD</name>
    <name evidence="17" type="ORF">NDO55_07765</name>
</gene>
<evidence type="ECO:0000256" key="14">
    <source>
        <dbReference type="ARBA" id="ARBA00023004"/>
    </source>
</evidence>
<organism evidence="17 18">
    <name type="scientific">Sphingomicrobium sediminis</name>
    <dbReference type="NCBI Taxonomy" id="2950949"/>
    <lineage>
        <taxon>Bacteria</taxon>
        <taxon>Pseudomonadati</taxon>
        <taxon>Pseudomonadota</taxon>
        <taxon>Alphaproteobacteria</taxon>
        <taxon>Sphingomonadales</taxon>
        <taxon>Sphingomonadaceae</taxon>
        <taxon>Sphingomicrobium</taxon>
    </lineage>
</organism>
<name>A0A9X2EGR4_9SPHN</name>
<dbReference type="GO" id="GO:0046872">
    <property type="term" value="F:metal ion binding"/>
    <property type="evidence" value="ECO:0007669"/>
    <property type="project" value="UniProtKB-KW"/>
</dbReference>
<keyword evidence="13 16" id="KW-1133">Transmembrane helix</keyword>
<feature type="transmembrane region" description="Helical" evidence="16">
    <location>
        <begin position="31"/>
        <end position="48"/>
    </location>
</feature>
<protein>
    <recommendedName>
        <fullName evidence="6">Succinate dehydrogenase hydrophobic membrane anchor subunit</fullName>
    </recommendedName>
</protein>
<evidence type="ECO:0000256" key="15">
    <source>
        <dbReference type="ARBA" id="ARBA00023136"/>
    </source>
</evidence>
<accession>A0A9X2EGR4</accession>
<evidence type="ECO:0000256" key="4">
    <source>
        <dbReference type="ARBA" id="ARBA00005163"/>
    </source>
</evidence>
<keyword evidence="14" id="KW-0408">Iron</keyword>
<comment type="subcellular location">
    <subcellularLocation>
        <location evidence="3">Membrane</location>
        <topology evidence="3">Multi-pass membrane protein</topology>
    </subcellularLocation>
</comment>
<keyword evidence="15 16" id="KW-0472">Membrane</keyword>
<keyword evidence="12" id="KW-0249">Electron transport</keyword>
<reference evidence="17" key="1">
    <citation type="submission" date="2022-06" db="EMBL/GenBank/DDBJ databases">
        <title>Sphingomicrobium sedimins sp. nov., a marine bacterium isolated from tidal flat.</title>
        <authorList>
            <person name="Kim C.-H."/>
            <person name="Yoo Y."/>
            <person name="Kim J.-J."/>
        </authorList>
    </citation>
    <scope>NUCLEOTIDE SEQUENCE</scope>
    <source>
        <strain evidence="17">GRR-S6-50</strain>
    </source>
</reference>
<comment type="cofactor">
    <cofactor evidence="1">
        <name>heme</name>
        <dbReference type="ChEBI" id="CHEBI:30413"/>
    </cofactor>
</comment>
<proteinExistence type="predicted"/>
<dbReference type="AlphaFoldDB" id="A0A9X2EGR4"/>
<evidence type="ECO:0000256" key="10">
    <source>
        <dbReference type="ARBA" id="ARBA00022692"/>
    </source>
</evidence>
<keyword evidence="9" id="KW-0349">Heme</keyword>
<keyword evidence="11" id="KW-0479">Metal-binding</keyword>
<dbReference type="Gene3D" id="1.20.1300.10">
    <property type="entry name" value="Fumarate reductase/succinate dehydrogenase, transmembrane subunit"/>
    <property type="match status" value="1"/>
</dbReference>
<evidence type="ECO:0000256" key="7">
    <source>
        <dbReference type="ARBA" id="ARBA00022448"/>
    </source>
</evidence>
<dbReference type="RefSeq" id="WP_252114018.1">
    <property type="nucleotide sequence ID" value="NZ_JAMSHT010000001.1"/>
</dbReference>
<evidence type="ECO:0000256" key="12">
    <source>
        <dbReference type="ARBA" id="ARBA00022982"/>
    </source>
</evidence>
<comment type="function">
    <text evidence="2">Membrane-anchoring subunit of succinate dehydrogenase (SDH).</text>
</comment>
<comment type="subunit">
    <text evidence="5">Part of an enzyme complex containing four subunits: a flavoprotein, an iron-sulfur protein, plus two membrane-anchoring proteins, SdhC and SdhD.</text>
</comment>
<comment type="caution">
    <text evidence="17">The sequence shown here is derived from an EMBL/GenBank/DDBJ whole genome shotgun (WGS) entry which is preliminary data.</text>
</comment>
<dbReference type="GO" id="GO:0016020">
    <property type="term" value="C:membrane"/>
    <property type="evidence" value="ECO:0007669"/>
    <property type="project" value="UniProtKB-SubCell"/>
</dbReference>
<evidence type="ECO:0000256" key="6">
    <source>
        <dbReference type="ARBA" id="ARBA00019425"/>
    </source>
</evidence>
<sequence>MSRGKSASPLAKVRGLGSAGEGGEHWLYERFTSVALVLLSAWLAYALFTLPDLNVGTLQAWLASPLGAVPMALFIVTSFAHGLDGLKVVVDDYVHVEGNRIALHFILNMIAIAGAALALFALAQIAFGA</sequence>
<dbReference type="GO" id="GO:0006099">
    <property type="term" value="P:tricarboxylic acid cycle"/>
    <property type="evidence" value="ECO:0007669"/>
    <property type="project" value="UniProtKB-KW"/>
</dbReference>
<dbReference type="CDD" id="cd03495">
    <property type="entry name" value="SQR_TypeC_SdhD_like"/>
    <property type="match status" value="1"/>
</dbReference>